<feature type="non-terminal residue" evidence="1">
    <location>
        <position position="124"/>
    </location>
</feature>
<gene>
    <name evidence="1" type="ORF">g.58760</name>
</gene>
<name>A0A1B6JRS0_9HEMI</name>
<accession>A0A1B6JRS0</accession>
<organism evidence="1">
    <name type="scientific">Homalodisca liturata</name>
    <dbReference type="NCBI Taxonomy" id="320908"/>
    <lineage>
        <taxon>Eukaryota</taxon>
        <taxon>Metazoa</taxon>
        <taxon>Ecdysozoa</taxon>
        <taxon>Arthropoda</taxon>
        <taxon>Hexapoda</taxon>
        <taxon>Insecta</taxon>
        <taxon>Pterygota</taxon>
        <taxon>Neoptera</taxon>
        <taxon>Paraneoptera</taxon>
        <taxon>Hemiptera</taxon>
        <taxon>Auchenorrhyncha</taxon>
        <taxon>Membracoidea</taxon>
        <taxon>Cicadellidae</taxon>
        <taxon>Cicadellinae</taxon>
        <taxon>Proconiini</taxon>
        <taxon>Homalodisca</taxon>
    </lineage>
</organism>
<dbReference type="EMBL" id="GECU01005807">
    <property type="protein sequence ID" value="JAT01900.1"/>
    <property type="molecule type" value="Transcribed_RNA"/>
</dbReference>
<dbReference type="AlphaFoldDB" id="A0A1B6JRS0"/>
<sequence length="124" mass="13851">YVTVGRGDEKRFKRDLKELLSLEYAMKLDSGSNGLLYKIYYLKKDSEHILGRIGRKYACKRSKKDVAGCLGRNAEPAGRMPVLSVSKGVDADAIESYCAKDAYDRKAGEQAAAFAKCARLYMRV</sequence>
<proteinExistence type="predicted"/>
<evidence type="ECO:0000313" key="1">
    <source>
        <dbReference type="EMBL" id="JAT01900.1"/>
    </source>
</evidence>
<feature type="non-terminal residue" evidence="1">
    <location>
        <position position="1"/>
    </location>
</feature>
<reference evidence="1" key="1">
    <citation type="submission" date="2015-11" db="EMBL/GenBank/DDBJ databases">
        <title>De novo transcriptome assembly of four potential Pierce s Disease insect vectors from Arizona vineyards.</title>
        <authorList>
            <person name="Tassone E.E."/>
        </authorList>
    </citation>
    <scope>NUCLEOTIDE SEQUENCE</scope>
</reference>
<protein>
    <submittedName>
        <fullName evidence="1">Uncharacterized protein</fullName>
    </submittedName>
</protein>